<dbReference type="NCBIfam" id="TIGR02595">
    <property type="entry name" value="PEP_CTERM"/>
    <property type="match status" value="1"/>
</dbReference>
<dbReference type="KEGG" id="nsh:GXM_02068"/>
<organism evidence="1 2">
    <name type="scientific">Nostoc sphaeroides CCNUC1</name>
    <dbReference type="NCBI Taxonomy" id="2653204"/>
    <lineage>
        <taxon>Bacteria</taxon>
        <taxon>Bacillati</taxon>
        <taxon>Cyanobacteriota</taxon>
        <taxon>Cyanophyceae</taxon>
        <taxon>Nostocales</taxon>
        <taxon>Nostocaceae</taxon>
        <taxon>Nostoc</taxon>
    </lineage>
</organism>
<dbReference type="EMBL" id="CP045226">
    <property type="protein sequence ID" value="QFS44593.1"/>
    <property type="molecule type" value="Genomic_DNA"/>
</dbReference>
<dbReference type="InterPro" id="IPR026374">
    <property type="entry name" value="Cyano_PEP"/>
</dbReference>
<dbReference type="Proteomes" id="UP000326678">
    <property type="component" value="Chromosome Gxm1"/>
</dbReference>
<dbReference type="AlphaFoldDB" id="A0A5P8VVZ6"/>
<evidence type="ECO:0000313" key="1">
    <source>
        <dbReference type="EMBL" id="QFS44593.1"/>
    </source>
</evidence>
<reference evidence="1 2" key="1">
    <citation type="submission" date="2019-10" db="EMBL/GenBank/DDBJ databases">
        <title>Genomic and transcriptomic insights into the perfect genentic adaptation of a filamentous nitrogen-fixing cyanobacterium to rice fields.</title>
        <authorList>
            <person name="Chen Z."/>
        </authorList>
    </citation>
    <scope>NUCLEOTIDE SEQUENCE [LARGE SCALE GENOMIC DNA]</scope>
    <source>
        <strain evidence="1">CCNUC1</strain>
    </source>
</reference>
<name>A0A5P8VVZ6_9NOSO</name>
<accession>A0A5P8VVZ6</accession>
<protein>
    <submittedName>
        <fullName evidence="1">PEP-CTERM sorting domain-containing protein</fullName>
    </submittedName>
</protein>
<evidence type="ECO:0000313" key="2">
    <source>
        <dbReference type="Proteomes" id="UP000326678"/>
    </source>
</evidence>
<gene>
    <name evidence="1" type="ORF">GXM_02068</name>
</gene>
<keyword evidence="2" id="KW-1185">Reference proteome</keyword>
<dbReference type="NCBIfam" id="TIGR04155">
    <property type="entry name" value="cyano_PEP"/>
    <property type="match status" value="1"/>
</dbReference>
<proteinExistence type="predicted"/>
<sequence>MVAASVVTVIATTEKAGAISIYLGNGIDQPQIDSSFNFSQDGISLTATGVTNTGARNVYQSILGLGVSDTNNPIDIGTNQIGGTIRVGETLKLAFNQSVKLVSVTFSRVGNNDNFSLLVNGNQFVAADIPGGNILDIDVSKFSFNPSPTGNIFGFTVADNNDDYLVKSVEVEAVPEPITLAGMVMGSGFGGILFKKYKKGAKLSSKSSS</sequence>
<dbReference type="InterPro" id="IPR013424">
    <property type="entry name" value="Ice-binding_C"/>
</dbReference>